<protein>
    <recommendedName>
        <fullName evidence="6">Transcriptional regulator</fullName>
    </recommendedName>
</protein>
<dbReference type="InterPro" id="IPR036390">
    <property type="entry name" value="WH_DNA-bd_sf"/>
</dbReference>
<keyword evidence="1" id="KW-0805">Transcription regulation</keyword>
<organism evidence="4 5">
    <name type="scientific">Novosphingobium anseongense</name>
    <dbReference type="NCBI Taxonomy" id="3133436"/>
    <lineage>
        <taxon>Bacteria</taxon>
        <taxon>Pseudomonadati</taxon>
        <taxon>Pseudomonadota</taxon>
        <taxon>Alphaproteobacteria</taxon>
        <taxon>Sphingomonadales</taxon>
        <taxon>Sphingomonadaceae</taxon>
        <taxon>Novosphingobium</taxon>
    </lineage>
</organism>
<dbReference type="Proteomes" id="UP001361239">
    <property type="component" value="Unassembled WGS sequence"/>
</dbReference>
<evidence type="ECO:0000313" key="5">
    <source>
        <dbReference type="Proteomes" id="UP001361239"/>
    </source>
</evidence>
<dbReference type="PANTHER" id="PTHR38465">
    <property type="entry name" value="HTH-TYPE TRANSCRIPTIONAL REGULATOR MJ1563-RELATED"/>
    <property type="match status" value="1"/>
</dbReference>
<sequence length="152" mass="16649">MSTSHLSTEQTRFIDDLAGLLGAWNMPTNAARLYGYLQLMNAPVSLEEIARDLQISRSHAHTAARVLESHGNARGVPSRGSRRILYVCGEDPGAPLRPQVATLERMSQLIARRGPDVAKDEAAARLARLASFHHELHEAMGVVVRSESDLNT</sequence>
<evidence type="ECO:0000256" key="2">
    <source>
        <dbReference type="ARBA" id="ARBA00023125"/>
    </source>
</evidence>
<keyword evidence="2" id="KW-0238">DNA-binding</keyword>
<evidence type="ECO:0000256" key="3">
    <source>
        <dbReference type="ARBA" id="ARBA00023163"/>
    </source>
</evidence>
<dbReference type="InterPro" id="IPR036388">
    <property type="entry name" value="WH-like_DNA-bd_sf"/>
</dbReference>
<comment type="caution">
    <text evidence="4">The sequence shown here is derived from an EMBL/GenBank/DDBJ whole genome shotgun (WGS) entry which is preliminary data.</text>
</comment>
<accession>A0ABU8S227</accession>
<evidence type="ECO:0000313" key="4">
    <source>
        <dbReference type="EMBL" id="MEJ5979009.1"/>
    </source>
</evidence>
<dbReference type="InterPro" id="IPR052362">
    <property type="entry name" value="HTH-GbsR_regulator"/>
</dbReference>
<keyword evidence="5" id="KW-1185">Reference proteome</keyword>
<evidence type="ECO:0000256" key="1">
    <source>
        <dbReference type="ARBA" id="ARBA00023015"/>
    </source>
</evidence>
<proteinExistence type="predicted"/>
<evidence type="ECO:0008006" key="6">
    <source>
        <dbReference type="Google" id="ProtNLM"/>
    </source>
</evidence>
<reference evidence="4 5" key="1">
    <citation type="submission" date="2024-03" db="EMBL/GenBank/DDBJ databases">
        <authorList>
            <person name="Jo J.-H."/>
        </authorList>
    </citation>
    <scope>NUCLEOTIDE SEQUENCE [LARGE SCALE GENOMIC DNA]</scope>
    <source>
        <strain evidence="4 5">PS1R-30</strain>
    </source>
</reference>
<dbReference type="PANTHER" id="PTHR38465:SF2">
    <property type="entry name" value="HTH-TYPE TRANSCRIPTIONAL REGULATOR MMPR5"/>
    <property type="match status" value="1"/>
</dbReference>
<dbReference type="RefSeq" id="WP_339588951.1">
    <property type="nucleotide sequence ID" value="NZ_JBBHJZ010000005.1"/>
</dbReference>
<gene>
    <name evidence="4" type="ORF">WG901_20315</name>
</gene>
<dbReference type="Gene3D" id="1.10.10.10">
    <property type="entry name" value="Winged helix-like DNA-binding domain superfamily/Winged helix DNA-binding domain"/>
    <property type="match status" value="1"/>
</dbReference>
<dbReference type="SUPFAM" id="SSF46785">
    <property type="entry name" value="Winged helix' DNA-binding domain"/>
    <property type="match status" value="1"/>
</dbReference>
<keyword evidence="3" id="KW-0804">Transcription</keyword>
<dbReference type="EMBL" id="JBBHJZ010000005">
    <property type="protein sequence ID" value="MEJ5979009.1"/>
    <property type="molecule type" value="Genomic_DNA"/>
</dbReference>
<name>A0ABU8S227_9SPHN</name>